<dbReference type="InterPro" id="IPR036388">
    <property type="entry name" value="WH-like_DNA-bd_sf"/>
</dbReference>
<geneLocation type="plasmid" evidence="6">
    <name>pthaf100_a</name>
</geneLocation>
<feature type="DNA-binding region" description="OmpR/PhoB-type" evidence="2">
    <location>
        <begin position="2"/>
        <end position="102"/>
    </location>
</feature>
<evidence type="ECO:0000313" key="5">
    <source>
        <dbReference type="EMBL" id="QFT27753.1"/>
    </source>
</evidence>
<feature type="domain" description="OmpR/PhoB-type" evidence="4">
    <location>
        <begin position="2"/>
        <end position="102"/>
    </location>
</feature>
<feature type="transmembrane region" description="Helical" evidence="3">
    <location>
        <begin position="155"/>
        <end position="175"/>
    </location>
</feature>
<keyword evidence="1 2" id="KW-0238">DNA-binding</keyword>
<proteinExistence type="predicted"/>
<reference evidence="5 6" key="1">
    <citation type="submission" date="2019-10" db="EMBL/GenBank/DDBJ databases">
        <title>Complete genome sequence of Vibrio sp. strain THAF100, isolated from non-filtered water from the water column of tank 6 of a marine aquarium containing stony-coral fragments. Water maintained at 26 degree C.</title>
        <authorList>
            <person name="Ruckert C."/>
            <person name="Franco A."/>
            <person name="Kalinowski J."/>
            <person name="Glaeser S."/>
        </authorList>
    </citation>
    <scope>NUCLEOTIDE SEQUENCE [LARGE SCALE GENOMIC DNA]</scope>
    <source>
        <strain evidence="5 6">THAF100</strain>
        <plasmid evidence="6">pthaf100_a</plasmid>
    </source>
</reference>
<evidence type="ECO:0000256" key="2">
    <source>
        <dbReference type="PROSITE-ProRule" id="PRU01091"/>
    </source>
</evidence>
<dbReference type="Gene3D" id="1.10.10.10">
    <property type="entry name" value="Winged helix-like DNA-binding domain superfamily/Winged helix DNA-binding domain"/>
    <property type="match status" value="1"/>
</dbReference>
<evidence type="ECO:0000313" key="6">
    <source>
        <dbReference type="Proteomes" id="UP000326936"/>
    </source>
</evidence>
<dbReference type="GO" id="GO:0000160">
    <property type="term" value="P:phosphorelay signal transduction system"/>
    <property type="evidence" value="ECO:0007669"/>
    <property type="project" value="InterPro"/>
</dbReference>
<dbReference type="SUPFAM" id="SSF46894">
    <property type="entry name" value="C-terminal effector domain of the bipartite response regulators"/>
    <property type="match status" value="1"/>
</dbReference>
<sequence length="275" mass="31096" precursor="true">MTSYYKVGSLILDESSLSIFNVETKQKKRVGTHDFFVLLELCKNAGNIVNKEHLLENAWPGKIVADSSITQAISNVRTLIGDDGKKQLWLKTVSKVGYRLEDSIVTQSSIEELGSELPNQSPLIEVDTEHADSIDHTESKKLSVSHLPMVSKENLILLSIFLLITLLSWTGINYYKVTWEDEFTNTLPPVVFKDDNCVIYSYISDIPEDFIRRIQESSEAHNAKLVALMIKKNNFSLSLVKQDGSLYNKLISSRSTKSRQSLLDSVLEEINNAYY</sequence>
<dbReference type="PROSITE" id="PS51755">
    <property type="entry name" value="OMPR_PHOB"/>
    <property type="match status" value="1"/>
</dbReference>
<dbReference type="GO" id="GO:0003677">
    <property type="term" value="F:DNA binding"/>
    <property type="evidence" value="ECO:0007669"/>
    <property type="project" value="UniProtKB-UniRule"/>
</dbReference>
<dbReference type="InterPro" id="IPR016032">
    <property type="entry name" value="Sig_transdc_resp-reg_C-effctor"/>
</dbReference>
<evidence type="ECO:0000259" key="4">
    <source>
        <dbReference type="PROSITE" id="PS51755"/>
    </source>
</evidence>
<dbReference type="EMBL" id="CP045351">
    <property type="protein sequence ID" value="QFT27753.1"/>
    <property type="molecule type" value="Genomic_DNA"/>
</dbReference>
<name>A0A5P9CP45_9VIBR</name>
<organism evidence="5 6">
    <name type="scientific">Vibrio aquimaris</name>
    <dbReference type="NCBI Taxonomy" id="2587862"/>
    <lineage>
        <taxon>Bacteria</taxon>
        <taxon>Pseudomonadati</taxon>
        <taxon>Pseudomonadota</taxon>
        <taxon>Gammaproteobacteria</taxon>
        <taxon>Vibrionales</taxon>
        <taxon>Vibrionaceae</taxon>
        <taxon>Vibrio</taxon>
    </lineage>
</organism>
<dbReference type="Pfam" id="PF00486">
    <property type="entry name" value="Trans_reg_C"/>
    <property type="match status" value="1"/>
</dbReference>
<dbReference type="GO" id="GO:0006355">
    <property type="term" value="P:regulation of DNA-templated transcription"/>
    <property type="evidence" value="ECO:0007669"/>
    <property type="project" value="InterPro"/>
</dbReference>
<dbReference type="AlphaFoldDB" id="A0A5P9CP45"/>
<dbReference type="Proteomes" id="UP000326936">
    <property type="component" value="Plasmid pTHAF100_a"/>
</dbReference>
<keyword evidence="5" id="KW-0614">Plasmid</keyword>
<evidence type="ECO:0000256" key="3">
    <source>
        <dbReference type="SAM" id="Phobius"/>
    </source>
</evidence>
<dbReference type="SMART" id="SM00862">
    <property type="entry name" value="Trans_reg_C"/>
    <property type="match status" value="1"/>
</dbReference>
<dbReference type="InterPro" id="IPR001867">
    <property type="entry name" value="OmpR/PhoB-type_DNA-bd"/>
</dbReference>
<keyword evidence="3" id="KW-0472">Membrane</keyword>
<keyword evidence="3" id="KW-1133">Transmembrane helix</keyword>
<keyword evidence="6" id="KW-1185">Reference proteome</keyword>
<dbReference type="KEGG" id="vaq:FIV01_15300"/>
<dbReference type="CDD" id="cd00383">
    <property type="entry name" value="trans_reg_C"/>
    <property type="match status" value="1"/>
</dbReference>
<dbReference type="RefSeq" id="WP_152431841.1">
    <property type="nucleotide sequence ID" value="NZ_CBCSDK010000010.1"/>
</dbReference>
<evidence type="ECO:0000256" key="1">
    <source>
        <dbReference type="ARBA" id="ARBA00023125"/>
    </source>
</evidence>
<keyword evidence="3" id="KW-0812">Transmembrane</keyword>
<dbReference type="OrthoDB" id="5594115at2"/>
<gene>
    <name evidence="5" type="ORF">FIV01_15300</name>
</gene>
<accession>A0A5P9CP45</accession>
<protein>
    <submittedName>
        <fullName evidence="5">DNA-binding transcriptional activator CadC</fullName>
    </submittedName>
</protein>